<evidence type="ECO:0000259" key="7">
    <source>
        <dbReference type="Pfam" id="PF00263"/>
    </source>
</evidence>
<accession>A0A146GE21</accession>
<feature type="signal peptide" evidence="6">
    <location>
        <begin position="1"/>
        <end position="23"/>
    </location>
</feature>
<dbReference type="RefSeq" id="WP_084400701.1">
    <property type="nucleotide sequence ID" value="NZ_BDCO01000003.1"/>
</dbReference>
<sequence>MKLQILTAVAAASLALSTATSLAQTGVQGLAEREIRRQEQLKNYAEDAIAKGQQAMKNQDYETAFAFYKSAVDVLPSGGDASSTLRTTALTGFSQAAVKLAEQRVSEGRFQDASSTVAVVLEDRYNPTYAPALALQAKLKDPNTFNKTLTPNFIANIEEVKQLLSEAQGFYDSGRFDLAQKRYEQVLNIDRYNIAARRGMELVNNARTKYSNTAYDEARGDMLREVVKGWELPVRKFDVKGSNIIDQPQLDTRGTSAINRKLDDIIIPRVDFNDATIREALDFLKQRAVALDTSEQDPSRRGVNIVLKLSPDAPEAQQRISLSLNDVPLRTAIDYVAKAANLKLKIEPYAVVVVPQSEPTDILITKEYKVPPSFITALPASSDSSASAGGGGIQVAPGSMSSVAARSTARQFLEANGVTFPTGASANFLTASSKLIVKNTQANLDIIDSLVEVQLQTPPSQVEIESKFLEVTQNNLNELGFDWLLGQFKLPFGTGVYGGGGTQGFGQSINSSRYPFINQGTTTPVGASNATSGPITSGNRTGSSAISVNAVDALLFGSPLGPAAGAFTLAGVFTNPQFQVVIRALSQSKGVDLVSSPKVTTKSGQRATIQIVREFRYPTEYDLPQVSASTGSTFQPVIPTTPTAFDTKPVGITLEVEPTVGPDGFTIDLTLSPRVVEFDGFINYGSPISASVAAVLTTTTTPIVSFLSPTYTFVATENIINQPVFSTREVTTDVTVYDGQTVVLGGLIREDVQKVEDKTPILGDIPLAGRLFRTTADQHIKRNLIMFVTANLLDPAGQPLIKVDEEDEITAQPSAQAMSSEAVSGDPTTIPTPE</sequence>
<reference evidence="9" key="1">
    <citation type="journal article" date="2017" name="Genome Announc.">
        <title>Draft Genome Sequence of Terrimicrobium sacchariphilum NM-5T, a Facultative Anaerobic Soil Bacterium of the Class Spartobacteria.</title>
        <authorList>
            <person name="Qiu Y.L."/>
            <person name="Tourlousse D.M."/>
            <person name="Matsuura N."/>
            <person name="Ohashi A."/>
            <person name="Sekiguchi Y."/>
        </authorList>
    </citation>
    <scope>NUCLEOTIDE SEQUENCE [LARGE SCALE GENOMIC DNA]</scope>
    <source>
        <strain evidence="9">NM-5</strain>
    </source>
</reference>
<dbReference type="STRING" id="690879.TSACC_3457"/>
<dbReference type="Pfam" id="PF00263">
    <property type="entry name" value="Secretin"/>
    <property type="match status" value="1"/>
</dbReference>
<keyword evidence="9" id="KW-1185">Reference proteome</keyword>
<dbReference type="InterPro" id="IPR050810">
    <property type="entry name" value="Bact_Secretion_Sys_Channel"/>
</dbReference>
<proteinExistence type="inferred from homology"/>
<dbReference type="InterPro" id="IPR004846">
    <property type="entry name" value="T2SS/T3SS_dom"/>
</dbReference>
<dbReference type="Gene3D" id="1.25.40.10">
    <property type="entry name" value="Tetratricopeptide repeat domain"/>
    <property type="match status" value="1"/>
</dbReference>
<evidence type="ECO:0000256" key="1">
    <source>
        <dbReference type="ARBA" id="ARBA00004370"/>
    </source>
</evidence>
<dbReference type="AlphaFoldDB" id="A0A146GE21"/>
<evidence type="ECO:0000313" key="9">
    <source>
        <dbReference type="Proteomes" id="UP000076023"/>
    </source>
</evidence>
<dbReference type="GO" id="GO:0015627">
    <property type="term" value="C:type II protein secretion system complex"/>
    <property type="evidence" value="ECO:0007669"/>
    <property type="project" value="TreeGrafter"/>
</dbReference>
<evidence type="ECO:0000313" key="8">
    <source>
        <dbReference type="EMBL" id="GAT35392.1"/>
    </source>
</evidence>
<feature type="chain" id="PRO_5007524746" evidence="6">
    <location>
        <begin position="24"/>
        <end position="834"/>
    </location>
</feature>
<feature type="region of interest" description="Disordered" evidence="5">
    <location>
        <begin position="808"/>
        <end position="834"/>
    </location>
</feature>
<evidence type="ECO:0000256" key="4">
    <source>
        <dbReference type="RuleBase" id="RU004003"/>
    </source>
</evidence>
<evidence type="ECO:0000256" key="2">
    <source>
        <dbReference type="ARBA" id="ARBA00022729"/>
    </source>
</evidence>
<feature type="compositionally biased region" description="Polar residues" evidence="5">
    <location>
        <begin position="811"/>
        <end position="834"/>
    </location>
</feature>
<keyword evidence="2 6" id="KW-0732">Signal</keyword>
<name>A0A146GE21_TERSA</name>
<dbReference type="PANTHER" id="PTHR30332">
    <property type="entry name" value="PROBABLE GENERAL SECRETION PATHWAY PROTEIN D"/>
    <property type="match status" value="1"/>
</dbReference>
<gene>
    <name evidence="8" type="ORF">TSACC_3457</name>
</gene>
<comment type="similarity">
    <text evidence="4">Belongs to the bacterial secretin family.</text>
</comment>
<protein>
    <submittedName>
        <fullName evidence="8">General secretion pathway protein D</fullName>
    </submittedName>
</protein>
<dbReference type="EMBL" id="BDCO01000003">
    <property type="protein sequence ID" value="GAT35392.1"/>
    <property type="molecule type" value="Genomic_DNA"/>
</dbReference>
<feature type="domain" description="Type II/III secretion system secretin-like" evidence="7">
    <location>
        <begin position="584"/>
        <end position="793"/>
    </location>
</feature>
<dbReference type="FunCoup" id="A0A146GE21">
    <property type="interactions" value="75"/>
</dbReference>
<comment type="subcellular location">
    <subcellularLocation>
        <location evidence="1">Membrane</location>
    </subcellularLocation>
</comment>
<keyword evidence="3" id="KW-0472">Membrane</keyword>
<dbReference type="InterPro" id="IPR011990">
    <property type="entry name" value="TPR-like_helical_dom_sf"/>
</dbReference>
<dbReference type="SUPFAM" id="SSF48452">
    <property type="entry name" value="TPR-like"/>
    <property type="match status" value="1"/>
</dbReference>
<dbReference type="PANTHER" id="PTHR30332:SF24">
    <property type="entry name" value="SECRETIN GSPD-RELATED"/>
    <property type="match status" value="1"/>
</dbReference>
<evidence type="ECO:0000256" key="3">
    <source>
        <dbReference type="ARBA" id="ARBA00023136"/>
    </source>
</evidence>
<organism evidence="8 9">
    <name type="scientific">Terrimicrobium sacchariphilum</name>
    <dbReference type="NCBI Taxonomy" id="690879"/>
    <lineage>
        <taxon>Bacteria</taxon>
        <taxon>Pseudomonadati</taxon>
        <taxon>Verrucomicrobiota</taxon>
        <taxon>Terrimicrobiia</taxon>
        <taxon>Terrimicrobiales</taxon>
        <taxon>Terrimicrobiaceae</taxon>
        <taxon>Terrimicrobium</taxon>
    </lineage>
</organism>
<evidence type="ECO:0000256" key="5">
    <source>
        <dbReference type="SAM" id="MobiDB-lite"/>
    </source>
</evidence>
<evidence type="ECO:0000256" key="6">
    <source>
        <dbReference type="SAM" id="SignalP"/>
    </source>
</evidence>
<dbReference type="InterPro" id="IPR049997">
    <property type="entry name" value="Amuc_1098-like"/>
</dbReference>
<dbReference type="NCBIfam" id="NF042912">
    <property type="entry name" value="Amuc_1098_fam"/>
    <property type="match status" value="1"/>
</dbReference>
<dbReference type="GO" id="GO:0009306">
    <property type="term" value="P:protein secretion"/>
    <property type="evidence" value="ECO:0007669"/>
    <property type="project" value="InterPro"/>
</dbReference>
<dbReference type="GO" id="GO:0016020">
    <property type="term" value="C:membrane"/>
    <property type="evidence" value="ECO:0007669"/>
    <property type="project" value="UniProtKB-SubCell"/>
</dbReference>
<dbReference type="OrthoDB" id="182525at2"/>
<comment type="caution">
    <text evidence="8">The sequence shown here is derived from an EMBL/GenBank/DDBJ whole genome shotgun (WGS) entry which is preliminary data.</text>
</comment>
<dbReference type="Proteomes" id="UP000076023">
    <property type="component" value="Unassembled WGS sequence"/>
</dbReference>
<dbReference type="InParanoid" id="A0A146GE21"/>